<protein>
    <submittedName>
        <fullName evidence="2">Ribonuclease HI</fullName>
    </submittedName>
</protein>
<dbReference type="GO" id="GO:0004523">
    <property type="term" value="F:RNA-DNA hybrid ribonuclease activity"/>
    <property type="evidence" value="ECO:0007669"/>
    <property type="project" value="InterPro"/>
</dbReference>
<dbReference type="CDD" id="cd09279">
    <property type="entry name" value="RNase_HI_like"/>
    <property type="match status" value="1"/>
</dbReference>
<dbReference type="EMBL" id="FOSB01000006">
    <property type="protein sequence ID" value="SFJ99181.1"/>
    <property type="molecule type" value="Genomic_DNA"/>
</dbReference>
<dbReference type="PANTHER" id="PTHR47723:SF19">
    <property type="entry name" value="POLYNUCLEOTIDYL TRANSFERASE, RIBONUCLEASE H-LIKE SUPERFAMILY PROTEIN"/>
    <property type="match status" value="1"/>
</dbReference>
<dbReference type="PROSITE" id="PS50879">
    <property type="entry name" value="RNASE_H_1"/>
    <property type="match status" value="1"/>
</dbReference>
<evidence type="ECO:0000259" key="1">
    <source>
        <dbReference type="PROSITE" id="PS50879"/>
    </source>
</evidence>
<evidence type="ECO:0000313" key="3">
    <source>
        <dbReference type="Proteomes" id="UP000183557"/>
    </source>
</evidence>
<feature type="domain" description="RNase H type-1" evidence="1">
    <location>
        <begin position="1"/>
        <end position="127"/>
    </location>
</feature>
<dbReference type="Pfam" id="PF13456">
    <property type="entry name" value="RVT_3"/>
    <property type="match status" value="1"/>
</dbReference>
<keyword evidence="3" id="KW-1185">Reference proteome</keyword>
<accession>A0A1I3VYD4</accession>
<proteinExistence type="predicted"/>
<dbReference type="InterPro" id="IPR053151">
    <property type="entry name" value="RNase_H-like"/>
</dbReference>
<dbReference type="GO" id="GO:0003676">
    <property type="term" value="F:nucleic acid binding"/>
    <property type="evidence" value="ECO:0007669"/>
    <property type="project" value="InterPro"/>
</dbReference>
<dbReference type="InterPro" id="IPR036397">
    <property type="entry name" value="RNaseH_sf"/>
</dbReference>
<dbReference type="Gene3D" id="3.30.420.10">
    <property type="entry name" value="Ribonuclease H-like superfamily/Ribonuclease H"/>
    <property type="match status" value="1"/>
</dbReference>
<dbReference type="AlphaFoldDB" id="A0A1I3VYD4"/>
<dbReference type="InterPro" id="IPR002156">
    <property type="entry name" value="RNaseH_domain"/>
</dbReference>
<dbReference type="OrthoDB" id="7845843at2"/>
<gene>
    <name evidence="2" type="ORF">SAMN04487936_10654</name>
</gene>
<dbReference type="RefSeq" id="WP_075036673.1">
    <property type="nucleotide sequence ID" value="NZ_FOSB01000006.1"/>
</dbReference>
<evidence type="ECO:0000313" key="2">
    <source>
        <dbReference type="EMBL" id="SFJ99181.1"/>
    </source>
</evidence>
<dbReference type="Proteomes" id="UP000183557">
    <property type="component" value="Unassembled WGS sequence"/>
</dbReference>
<dbReference type="PANTHER" id="PTHR47723">
    <property type="entry name" value="OS05G0353850 PROTEIN"/>
    <property type="match status" value="1"/>
</dbReference>
<reference evidence="3" key="1">
    <citation type="submission" date="2016-10" db="EMBL/GenBank/DDBJ databases">
        <authorList>
            <person name="Varghese N."/>
            <person name="Submissions S."/>
        </authorList>
    </citation>
    <scope>NUCLEOTIDE SEQUENCE [LARGE SCALE GENOMIC DNA]</scope>
    <source>
        <strain evidence="3">CGMCC 1.3704</strain>
    </source>
</reference>
<name>A0A1I3VYD4_HALDA</name>
<sequence length="135" mass="15288">MIEVYTDAACNGDPGMSAAGIIIKNNQQIEAHQFSLGIWTNHEAEFHAIIRALDLCKDKYPGQIISVRSDSKIAVDTLDNQHTKNEKFLPLLQKVLELEKKFSYVFYKWIPEKQNKNADKLAKDCLQAAQSPDQP</sequence>
<dbReference type="InterPro" id="IPR012337">
    <property type="entry name" value="RNaseH-like_sf"/>
</dbReference>
<dbReference type="SUPFAM" id="SSF53098">
    <property type="entry name" value="Ribonuclease H-like"/>
    <property type="match status" value="1"/>
</dbReference>
<organism evidence="2 3">
    <name type="scientific">Halobacillus dabanensis</name>
    <dbReference type="NCBI Taxonomy" id="240302"/>
    <lineage>
        <taxon>Bacteria</taxon>
        <taxon>Bacillati</taxon>
        <taxon>Bacillota</taxon>
        <taxon>Bacilli</taxon>
        <taxon>Bacillales</taxon>
        <taxon>Bacillaceae</taxon>
        <taxon>Halobacillus</taxon>
    </lineage>
</organism>